<evidence type="ECO:0000256" key="2">
    <source>
        <dbReference type="ARBA" id="ARBA00022777"/>
    </source>
</evidence>
<evidence type="ECO:0000256" key="1">
    <source>
        <dbReference type="ARBA" id="ARBA00022679"/>
    </source>
</evidence>
<keyword evidence="4" id="KW-1133">Transmembrane helix</keyword>
<dbReference type="Gene3D" id="3.30.565.10">
    <property type="entry name" value="Histidine kinase-like ATPase, C-terminal domain"/>
    <property type="match status" value="1"/>
</dbReference>
<evidence type="ECO:0000313" key="6">
    <source>
        <dbReference type="EMBL" id="ARU58121.1"/>
    </source>
</evidence>
<dbReference type="Proteomes" id="UP000196027">
    <property type="component" value="Chromosome"/>
</dbReference>
<sequence length="397" mass="44628">MPKLKLTVVARASILGGLGSIAWFIAFSRVYILASQDNSETALPLLFLGVANGVFFLANAIWLLHNILINRVSWLTKDDDWVCWSLLFASHGSAFLINHWMDIGPLDQILLSFMIIILSVQFIRFSTFIGVPSIVLVALLYTLQIDHPDRFYIGAYILTQQLVLWSLGYGLFNEINETKRLKVSQAQLKMAQAQLAESSRREERSQIRRDLHDKMGHELAAININLQICEQALLSESDSETPNDSLNNAKSAAQKAYLTLGHVVDELKQQTFEYFYDSLLQIVDKVPKLNIDIDCDPDLRIKDQHKSEQLLCCIQEGITNVLKHSNADKVWIRLFHAGEMLVAEVVDNGSLAQSVNSGNGLTGMQERLALIEGNASYEVKQDRGFKLQLTIPNGDQK</sequence>
<dbReference type="InterPro" id="IPR050482">
    <property type="entry name" value="Sensor_HK_TwoCompSys"/>
</dbReference>
<dbReference type="EMBL" id="CP021425">
    <property type="protein sequence ID" value="ARU58121.1"/>
    <property type="molecule type" value="Genomic_DNA"/>
</dbReference>
<dbReference type="AlphaFoldDB" id="A0A1Y0ICC5"/>
<feature type="transmembrane region" description="Helical" evidence="4">
    <location>
        <begin position="12"/>
        <end position="34"/>
    </location>
</feature>
<feature type="domain" description="Signal transduction histidine kinase subgroup 3 dimerisation and phosphoacceptor" evidence="5">
    <location>
        <begin position="203"/>
        <end position="270"/>
    </location>
</feature>
<feature type="transmembrane region" description="Helical" evidence="4">
    <location>
        <begin position="81"/>
        <end position="101"/>
    </location>
</feature>
<dbReference type="Gene3D" id="1.20.5.1930">
    <property type="match status" value="1"/>
</dbReference>
<keyword evidence="7" id="KW-1185">Reference proteome</keyword>
<keyword evidence="3" id="KW-0902">Two-component regulatory system</keyword>
<evidence type="ECO:0000259" key="5">
    <source>
        <dbReference type="Pfam" id="PF07730"/>
    </source>
</evidence>
<evidence type="ECO:0000313" key="7">
    <source>
        <dbReference type="Proteomes" id="UP000196027"/>
    </source>
</evidence>
<reference evidence="6 7" key="1">
    <citation type="submission" date="2017-05" db="EMBL/GenBank/DDBJ databases">
        <title>Genomic insights into alkan degradation activity of Oleiphilus messinensis.</title>
        <authorList>
            <person name="Kozyavkin S.A."/>
            <person name="Slesarev A.I."/>
            <person name="Golyshin P.N."/>
            <person name="Korzhenkov A."/>
            <person name="Golyshina O.N."/>
            <person name="Toshchakov S.V."/>
        </authorList>
    </citation>
    <scope>NUCLEOTIDE SEQUENCE [LARGE SCALE GENOMIC DNA]</scope>
    <source>
        <strain evidence="6 7">ME102</strain>
    </source>
</reference>
<dbReference type="SUPFAM" id="SSF55874">
    <property type="entry name" value="ATPase domain of HSP90 chaperone/DNA topoisomerase II/histidine kinase"/>
    <property type="match status" value="1"/>
</dbReference>
<dbReference type="InterPro" id="IPR011712">
    <property type="entry name" value="Sig_transdc_His_kin_sub3_dim/P"/>
</dbReference>
<dbReference type="KEGG" id="ome:OLMES_4104"/>
<dbReference type="GO" id="GO:0046983">
    <property type="term" value="F:protein dimerization activity"/>
    <property type="evidence" value="ECO:0007669"/>
    <property type="project" value="InterPro"/>
</dbReference>
<dbReference type="Pfam" id="PF07730">
    <property type="entry name" value="HisKA_3"/>
    <property type="match status" value="1"/>
</dbReference>
<feature type="transmembrane region" description="Helical" evidence="4">
    <location>
        <begin position="153"/>
        <end position="172"/>
    </location>
</feature>
<protein>
    <submittedName>
        <fullName evidence="6">Integral membrane sensor-containing signal transduction histidine kinase</fullName>
    </submittedName>
</protein>
<dbReference type="CDD" id="cd16917">
    <property type="entry name" value="HATPase_UhpB-NarQ-NarX-like"/>
    <property type="match status" value="1"/>
</dbReference>
<gene>
    <name evidence="6" type="ORF">OLMES_4104</name>
</gene>
<keyword evidence="4" id="KW-0812">Transmembrane</keyword>
<name>A0A1Y0ICC5_9GAMM</name>
<keyword evidence="1" id="KW-0808">Transferase</keyword>
<organism evidence="6 7">
    <name type="scientific">Oleiphilus messinensis</name>
    <dbReference type="NCBI Taxonomy" id="141451"/>
    <lineage>
        <taxon>Bacteria</taxon>
        <taxon>Pseudomonadati</taxon>
        <taxon>Pseudomonadota</taxon>
        <taxon>Gammaproteobacteria</taxon>
        <taxon>Oceanospirillales</taxon>
        <taxon>Oleiphilaceae</taxon>
        <taxon>Oleiphilus</taxon>
    </lineage>
</organism>
<dbReference type="OrthoDB" id="9797605at2"/>
<keyword evidence="2 6" id="KW-0418">Kinase</keyword>
<feature type="transmembrane region" description="Helical" evidence="4">
    <location>
        <begin position="46"/>
        <end position="69"/>
    </location>
</feature>
<proteinExistence type="predicted"/>
<accession>A0A1Y0ICC5</accession>
<dbReference type="GO" id="GO:0016020">
    <property type="term" value="C:membrane"/>
    <property type="evidence" value="ECO:0007669"/>
    <property type="project" value="InterPro"/>
</dbReference>
<evidence type="ECO:0000256" key="4">
    <source>
        <dbReference type="SAM" id="Phobius"/>
    </source>
</evidence>
<dbReference type="InterPro" id="IPR036890">
    <property type="entry name" value="HATPase_C_sf"/>
</dbReference>
<dbReference type="GO" id="GO:0000155">
    <property type="term" value="F:phosphorelay sensor kinase activity"/>
    <property type="evidence" value="ECO:0007669"/>
    <property type="project" value="InterPro"/>
</dbReference>
<dbReference type="PANTHER" id="PTHR24421:SF59">
    <property type="entry name" value="OXYGEN SENSOR HISTIDINE KINASE NREB"/>
    <property type="match status" value="1"/>
</dbReference>
<dbReference type="PANTHER" id="PTHR24421">
    <property type="entry name" value="NITRATE/NITRITE SENSOR PROTEIN NARX-RELATED"/>
    <property type="match status" value="1"/>
</dbReference>
<dbReference type="RefSeq" id="WP_087462934.1">
    <property type="nucleotide sequence ID" value="NZ_CP021425.1"/>
</dbReference>
<feature type="transmembrane region" description="Helical" evidence="4">
    <location>
        <begin position="113"/>
        <end position="141"/>
    </location>
</feature>
<evidence type="ECO:0000256" key="3">
    <source>
        <dbReference type="ARBA" id="ARBA00023012"/>
    </source>
</evidence>
<keyword evidence="4" id="KW-0472">Membrane</keyword>